<evidence type="ECO:0000313" key="2">
    <source>
        <dbReference type="Proteomes" id="UP001304300"/>
    </source>
</evidence>
<dbReference type="Proteomes" id="UP001304300">
    <property type="component" value="Chromosome"/>
</dbReference>
<reference evidence="1 2" key="1">
    <citation type="submission" date="2023-10" db="EMBL/GenBank/DDBJ databases">
        <title>Rubellicoccus peritrichatus gen. nov., sp. nov., isolated from an algae of coral reef tank.</title>
        <authorList>
            <person name="Luo J."/>
        </authorList>
    </citation>
    <scope>NUCLEOTIDE SEQUENCE [LARGE SCALE GENOMIC DNA]</scope>
    <source>
        <strain evidence="1 2">CR14</strain>
    </source>
</reference>
<name>A0AAQ3QUU4_9BACT</name>
<sequence>MDNDLEKLTELCIKLGSPEKQAQVMAAQMIKRADQIAIERKTTRVAALDHLLRILISGREGQVPVDDPPKEG</sequence>
<proteinExistence type="predicted"/>
<dbReference type="EMBL" id="CP136920">
    <property type="protein sequence ID" value="WOO40157.1"/>
    <property type="molecule type" value="Genomic_DNA"/>
</dbReference>
<evidence type="ECO:0000313" key="1">
    <source>
        <dbReference type="EMBL" id="WOO40157.1"/>
    </source>
</evidence>
<dbReference type="RefSeq" id="WP_317832288.1">
    <property type="nucleotide sequence ID" value="NZ_CP136920.1"/>
</dbReference>
<gene>
    <name evidence="1" type="ORF">RZN69_16165</name>
</gene>
<keyword evidence="2" id="KW-1185">Reference proteome</keyword>
<dbReference type="AlphaFoldDB" id="A0AAQ3QUU4"/>
<accession>A0AAQ3QUU4</accession>
<organism evidence="1 2">
    <name type="scientific">Rubellicoccus peritrichatus</name>
    <dbReference type="NCBI Taxonomy" id="3080537"/>
    <lineage>
        <taxon>Bacteria</taxon>
        <taxon>Pseudomonadati</taxon>
        <taxon>Verrucomicrobiota</taxon>
        <taxon>Opitutia</taxon>
        <taxon>Puniceicoccales</taxon>
        <taxon>Cerasicoccaceae</taxon>
        <taxon>Rubellicoccus</taxon>
    </lineage>
</organism>
<protein>
    <submittedName>
        <fullName evidence="1">Uncharacterized protein</fullName>
    </submittedName>
</protein>
<dbReference type="KEGG" id="puo:RZN69_16165"/>